<keyword evidence="2" id="KW-1185">Reference proteome</keyword>
<name>A0A5B7FKI2_PORTR</name>
<accession>A0A5B7FKI2</accession>
<protein>
    <submittedName>
        <fullName evidence="1">Uncharacterized protein</fullName>
    </submittedName>
</protein>
<sequence>MRSSYSVILFRTCGETAGFLEFLNIDFDDAKRPFVTSYPGAVLWLALPSRRQFFSFRFSRVVSLRLA</sequence>
<gene>
    <name evidence="1" type="ORF">E2C01_040705</name>
</gene>
<evidence type="ECO:0000313" key="1">
    <source>
        <dbReference type="EMBL" id="MPC46972.1"/>
    </source>
</evidence>
<proteinExistence type="predicted"/>
<reference evidence="1 2" key="1">
    <citation type="submission" date="2019-05" db="EMBL/GenBank/DDBJ databases">
        <title>Another draft genome of Portunus trituberculatus and its Hox gene families provides insights of decapod evolution.</title>
        <authorList>
            <person name="Jeong J.-H."/>
            <person name="Song I."/>
            <person name="Kim S."/>
            <person name="Choi T."/>
            <person name="Kim D."/>
            <person name="Ryu S."/>
            <person name="Kim W."/>
        </authorList>
    </citation>
    <scope>NUCLEOTIDE SEQUENCE [LARGE SCALE GENOMIC DNA]</scope>
    <source>
        <tissue evidence="1">Muscle</tissue>
    </source>
</reference>
<dbReference type="EMBL" id="VSRR010007474">
    <property type="protein sequence ID" value="MPC46972.1"/>
    <property type="molecule type" value="Genomic_DNA"/>
</dbReference>
<evidence type="ECO:0000313" key="2">
    <source>
        <dbReference type="Proteomes" id="UP000324222"/>
    </source>
</evidence>
<dbReference type="Proteomes" id="UP000324222">
    <property type="component" value="Unassembled WGS sequence"/>
</dbReference>
<dbReference type="AlphaFoldDB" id="A0A5B7FKI2"/>
<organism evidence="1 2">
    <name type="scientific">Portunus trituberculatus</name>
    <name type="common">Swimming crab</name>
    <name type="synonym">Neptunus trituberculatus</name>
    <dbReference type="NCBI Taxonomy" id="210409"/>
    <lineage>
        <taxon>Eukaryota</taxon>
        <taxon>Metazoa</taxon>
        <taxon>Ecdysozoa</taxon>
        <taxon>Arthropoda</taxon>
        <taxon>Crustacea</taxon>
        <taxon>Multicrustacea</taxon>
        <taxon>Malacostraca</taxon>
        <taxon>Eumalacostraca</taxon>
        <taxon>Eucarida</taxon>
        <taxon>Decapoda</taxon>
        <taxon>Pleocyemata</taxon>
        <taxon>Brachyura</taxon>
        <taxon>Eubrachyura</taxon>
        <taxon>Portunoidea</taxon>
        <taxon>Portunidae</taxon>
        <taxon>Portuninae</taxon>
        <taxon>Portunus</taxon>
    </lineage>
</organism>
<comment type="caution">
    <text evidence="1">The sequence shown here is derived from an EMBL/GenBank/DDBJ whole genome shotgun (WGS) entry which is preliminary data.</text>
</comment>